<keyword evidence="3 12" id="KW-0479">Metal-binding</keyword>
<dbReference type="PANTHER" id="PTHR14732">
    <property type="entry name" value="RNA POLYMERASE II SUBUNIT B1 CTD PHOSPHATASE RPAP2-RELATED"/>
    <property type="match status" value="1"/>
</dbReference>
<keyword evidence="5 12" id="KW-0378">Hydrolase</keyword>
<dbReference type="GO" id="GO:0008270">
    <property type="term" value="F:zinc ion binding"/>
    <property type="evidence" value="ECO:0007669"/>
    <property type="project" value="UniProtKB-KW"/>
</dbReference>
<comment type="similarity">
    <text evidence="2 11 12">Belongs to the RPAP2 family.</text>
</comment>
<keyword evidence="6 12" id="KW-0862">Zinc</keyword>
<evidence type="ECO:0000256" key="4">
    <source>
        <dbReference type="ARBA" id="ARBA00022771"/>
    </source>
</evidence>
<protein>
    <recommendedName>
        <fullName evidence="12">RNA polymerase II subunit B1 CTD phosphatase RPAP2 homolog</fullName>
        <ecNumber evidence="12">3.1.3.16</ecNumber>
    </recommendedName>
</protein>
<dbReference type="PROSITE" id="PS51479">
    <property type="entry name" value="ZF_RTR1"/>
    <property type="match status" value="1"/>
</dbReference>
<dbReference type="PANTHER" id="PTHR14732:SF0">
    <property type="entry name" value="RNA POLYMERASE II SUBUNIT B1 CTD PHOSPHATASE RPAP2-RELATED"/>
    <property type="match status" value="1"/>
</dbReference>
<feature type="domain" description="RTR1-type" evidence="13">
    <location>
        <begin position="56"/>
        <end position="140"/>
    </location>
</feature>
<evidence type="ECO:0000256" key="1">
    <source>
        <dbReference type="ARBA" id="ARBA00004123"/>
    </source>
</evidence>
<dbReference type="STRING" id="6248.A0A0K0EPJ6"/>
<evidence type="ECO:0000313" key="14">
    <source>
        <dbReference type="Proteomes" id="UP000035681"/>
    </source>
</evidence>
<sequence>MDDMDIDKIISKLPPNIRESAKKILEQKKKEKLLRDKVQEHVYTLIEPVNIDEIEKVLNELDKTTWTNIIEERAISLLCGLPTCSNPIEEPKKQKYVIDFEDLTIHENNSEKLKFCSKDCWRSSDILKSQLFDQPLWLRDTELRKKFNLSGLSK</sequence>
<comment type="catalytic activity">
    <reaction evidence="10 12">
        <text>O-phospho-L-threonyl-[protein] + H2O = L-threonyl-[protein] + phosphate</text>
        <dbReference type="Rhea" id="RHEA:47004"/>
        <dbReference type="Rhea" id="RHEA-COMP:11060"/>
        <dbReference type="Rhea" id="RHEA-COMP:11605"/>
        <dbReference type="ChEBI" id="CHEBI:15377"/>
        <dbReference type="ChEBI" id="CHEBI:30013"/>
        <dbReference type="ChEBI" id="CHEBI:43474"/>
        <dbReference type="ChEBI" id="CHEBI:61977"/>
        <dbReference type="EC" id="3.1.3.16"/>
    </reaction>
</comment>
<evidence type="ECO:0000313" key="15">
    <source>
        <dbReference type="WBParaSite" id="SSTP_0001138100.1"/>
    </source>
</evidence>
<keyword evidence="4 12" id="KW-0863">Zinc-finger</keyword>
<dbReference type="Proteomes" id="UP000035681">
    <property type="component" value="Unplaced"/>
</dbReference>
<evidence type="ECO:0000256" key="7">
    <source>
        <dbReference type="ARBA" id="ARBA00022912"/>
    </source>
</evidence>
<dbReference type="Pfam" id="PF04181">
    <property type="entry name" value="RPAP2_Rtr1"/>
    <property type="match status" value="1"/>
</dbReference>
<dbReference type="InterPro" id="IPR038534">
    <property type="entry name" value="Rtr1/RPAP2_sf"/>
</dbReference>
<comment type="catalytic activity">
    <reaction evidence="9 12">
        <text>O-phospho-L-seryl-[protein] + H2O = L-seryl-[protein] + phosphate</text>
        <dbReference type="Rhea" id="RHEA:20629"/>
        <dbReference type="Rhea" id="RHEA-COMP:9863"/>
        <dbReference type="Rhea" id="RHEA-COMP:11604"/>
        <dbReference type="ChEBI" id="CHEBI:15377"/>
        <dbReference type="ChEBI" id="CHEBI:29999"/>
        <dbReference type="ChEBI" id="CHEBI:43474"/>
        <dbReference type="ChEBI" id="CHEBI:83421"/>
        <dbReference type="EC" id="3.1.3.16"/>
    </reaction>
</comment>
<dbReference type="EC" id="3.1.3.16" evidence="12"/>
<name>A0A0K0EPJ6_STRER</name>
<dbReference type="Gene3D" id="1.25.40.820">
    <property type="match status" value="1"/>
</dbReference>
<evidence type="ECO:0000256" key="12">
    <source>
        <dbReference type="RuleBase" id="RU367080"/>
    </source>
</evidence>
<evidence type="ECO:0000256" key="11">
    <source>
        <dbReference type="PROSITE-ProRule" id="PRU00812"/>
    </source>
</evidence>
<dbReference type="WBParaSite" id="TCONS_00001524.p1">
    <property type="protein sequence ID" value="TCONS_00001524.p1"/>
    <property type="gene ID" value="XLOC_001403"/>
</dbReference>
<evidence type="ECO:0000256" key="3">
    <source>
        <dbReference type="ARBA" id="ARBA00022723"/>
    </source>
</evidence>
<dbReference type="InterPro" id="IPR007308">
    <property type="entry name" value="Rtr1/RPAP2_dom"/>
</dbReference>
<dbReference type="GO" id="GO:0043175">
    <property type="term" value="F:RNA polymerase core enzyme binding"/>
    <property type="evidence" value="ECO:0007669"/>
    <property type="project" value="UniProtKB-UniRule"/>
</dbReference>
<evidence type="ECO:0000256" key="5">
    <source>
        <dbReference type="ARBA" id="ARBA00022801"/>
    </source>
</evidence>
<dbReference type="GO" id="GO:0008420">
    <property type="term" value="F:RNA polymerase II CTD heptapeptide repeat phosphatase activity"/>
    <property type="evidence" value="ECO:0007669"/>
    <property type="project" value="UniProtKB-UniRule"/>
</dbReference>
<accession>A0A0K0EPJ6</accession>
<evidence type="ECO:0000256" key="10">
    <source>
        <dbReference type="ARBA" id="ARBA00048336"/>
    </source>
</evidence>
<reference evidence="15" key="1">
    <citation type="submission" date="2015-08" db="UniProtKB">
        <authorList>
            <consortium name="WormBaseParasite"/>
        </authorList>
    </citation>
    <scope>IDENTIFICATION</scope>
</reference>
<dbReference type="InterPro" id="IPR039693">
    <property type="entry name" value="Rtr1/RPAP2"/>
</dbReference>
<proteinExistence type="inferred from homology"/>
<comment type="function">
    <text evidence="12">Putative RNA polymerase II subunit B1 C-terminal domain (CTD) phosphatase involved in RNA polymerase II transcription regulation.</text>
</comment>
<keyword evidence="8 12" id="KW-0539">Nucleus</keyword>
<evidence type="ECO:0000256" key="2">
    <source>
        <dbReference type="ARBA" id="ARBA00005676"/>
    </source>
</evidence>
<dbReference type="GO" id="GO:0005737">
    <property type="term" value="C:cytoplasm"/>
    <property type="evidence" value="ECO:0007669"/>
    <property type="project" value="TreeGrafter"/>
</dbReference>
<dbReference type="AlphaFoldDB" id="A0A0K0EPJ6"/>
<comment type="subcellular location">
    <subcellularLocation>
        <location evidence="1 12">Nucleus</location>
    </subcellularLocation>
</comment>
<evidence type="ECO:0000256" key="9">
    <source>
        <dbReference type="ARBA" id="ARBA00047761"/>
    </source>
</evidence>
<dbReference type="GO" id="GO:0005634">
    <property type="term" value="C:nucleus"/>
    <property type="evidence" value="ECO:0007669"/>
    <property type="project" value="UniProtKB-SubCell"/>
</dbReference>
<evidence type="ECO:0000256" key="8">
    <source>
        <dbReference type="ARBA" id="ARBA00023242"/>
    </source>
</evidence>
<keyword evidence="7 12" id="KW-0904">Protein phosphatase</keyword>
<organism evidence="15">
    <name type="scientific">Strongyloides stercoralis</name>
    <name type="common">Threadworm</name>
    <dbReference type="NCBI Taxonomy" id="6248"/>
    <lineage>
        <taxon>Eukaryota</taxon>
        <taxon>Metazoa</taxon>
        <taxon>Ecdysozoa</taxon>
        <taxon>Nematoda</taxon>
        <taxon>Chromadorea</taxon>
        <taxon>Rhabditida</taxon>
        <taxon>Tylenchina</taxon>
        <taxon>Panagrolaimomorpha</taxon>
        <taxon>Strongyloidoidea</taxon>
        <taxon>Strongyloididae</taxon>
        <taxon>Strongyloides</taxon>
    </lineage>
</organism>
<evidence type="ECO:0000259" key="13">
    <source>
        <dbReference type="PROSITE" id="PS51479"/>
    </source>
</evidence>
<keyword evidence="14" id="KW-1185">Reference proteome</keyword>
<dbReference type="WBParaSite" id="SSTP_0001138100.1">
    <property type="protein sequence ID" value="SSTP_0001138100.1"/>
    <property type="gene ID" value="SSTP_0001138100"/>
</dbReference>
<evidence type="ECO:0000256" key="6">
    <source>
        <dbReference type="ARBA" id="ARBA00022833"/>
    </source>
</evidence>